<evidence type="ECO:0000313" key="2">
    <source>
        <dbReference type="Proteomes" id="UP000292274"/>
    </source>
</evidence>
<organism evidence="1 2">
    <name type="scientific">Micromonospora zingiberis</name>
    <dbReference type="NCBI Taxonomy" id="2053011"/>
    <lineage>
        <taxon>Bacteria</taxon>
        <taxon>Bacillati</taxon>
        <taxon>Actinomycetota</taxon>
        <taxon>Actinomycetes</taxon>
        <taxon>Micromonosporales</taxon>
        <taxon>Micromonosporaceae</taxon>
        <taxon>Micromonospora</taxon>
    </lineage>
</organism>
<protein>
    <submittedName>
        <fullName evidence="1">Uncharacterized protein</fullName>
    </submittedName>
</protein>
<accession>A0A4R0FZ25</accession>
<dbReference type="Proteomes" id="UP000292274">
    <property type="component" value="Unassembled WGS sequence"/>
</dbReference>
<name>A0A4R0FZ25_9ACTN</name>
<dbReference type="EMBL" id="SJJR01000033">
    <property type="protein sequence ID" value="TCB89424.1"/>
    <property type="molecule type" value="Genomic_DNA"/>
</dbReference>
<proteinExistence type="predicted"/>
<sequence length="114" mass="12774">MKFGELLEIRDIIQHRYVIGALVCLGEGRPLRYSELGSAITGWTGSRIGDGEITRTVTRLLESGLAQETFVDGHRTLTLTRAGQCRLEMIRALGRTLRNFERDDDDGEPEEVPT</sequence>
<dbReference type="SUPFAM" id="SSF46785">
    <property type="entry name" value="Winged helix' DNA-binding domain"/>
    <property type="match status" value="1"/>
</dbReference>
<dbReference type="AlphaFoldDB" id="A0A4R0FZ25"/>
<comment type="caution">
    <text evidence="1">The sequence shown here is derived from an EMBL/GenBank/DDBJ whole genome shotgun (WGS) entry which is preliminary data.</text>
</comment>
<dbReference type="OrthoDB" id="9852724at2"/>
<dbReference type="InterPro" id="IPR036390">
    <property type="entry name" value="WH_DNA-bd_sf"/>
</dbReference>
<dbReference type="RefSeq" id="WP_131309275.1">
    <property type="nucleotide sequence ID" value="NZ_SJJR01000033.1"/>
</dbReference>
<evidence type="ECO:0000313" key="1">
    <source>
        <dbReference type="EMBL" id="TCB89424.1"/>
    </source>
</evidence>
<keyword evidence="2" id="KW-1185">Reference proteome</keyword>
<reference evidence="1 2" key="1">
    <citation type="submission" date="2019-02" db="EMBL/GenBank/DDBJ databases">
        <title>Jishengella sp. nov., isolated from a root of Zingiber montanum.</title>
        <authorList>
            <person name="Kuncharoen N."/>
            <person name="Kudo T."/>
            <person name="Masahiro Y."/>
            <person name="Ohkuma M."/>
            <person name="Tanasupawat S."/>
        </authorList>
    </citation>
    <scope>NUCLEOTIDE SEQUENCE [LARGE SCALE GENOMIC DNA]</scope>
    <source>
        <strain evidence="1 2">PLAI 1-1</strain>
    </source>
</reference>
<gene>
    <name evidence="1" type="ORF">E0H26_27845</name>
</gene>